<feature type="chain" id="PRO_5043010401" description="Ig-like domain-containing protein" evidence="2">
    <location>
        <begin position="29"/>
        <end position="522"/>
    </location>
</feature>
<feature type="domain" description="Ig-like" evidence="3">
    <location>
        <begin position="152"/>
        <end position="264"/>
    </location>
</feature>
<proteinExistence type="predicted"/>
<dbReference type="AlphaFoldDB" id="A0AAN9AYE4"/>
<evidence type="ECO:0000256" key="2">
    <source>
        <dbReference type="SAM" id="SignalP"/>
    </source>
</evidence>
<name>A0AAN9AYE4_9CAEN</name>
<sequence>MVTMAAMQGPTLTLLFFFMVAYVPSRHAQGVLSIPECANRRLFWIGQNNQYSLTCTGLAVQSSIYWSISSPLTNGTEIRLGECKKCHPNCATTNCTVVGRDYAISRRRSGITTLRFVNNFTQNQGALIKCSEWNNLTRAFCTTKSIHATTTPQLILTECNNGVLEIRPTHTVSLTCSGLWPRSNIYWTLTGPSTNHTEVRLADCPLCYPNCLATPCQVYKDRYTISRPSYDVTLLENVYLNDDDTIKCSQLNNESSARPTCTIRTAYQLAQCEHGQLDVSAEEPWTAITCEGLSSFHGITWSLTDSPNQTTELASCAACADCDNACSAASAEVVVSRTSDVSQLRIVGNVTEKDQSTVTCVRRDGATRDSCRLHVLRVRDVSLSDTFPAAAVGGGIAAALVVVAVVVGVVFFMGKRRSQSWKSSSQSTSLESKVYENEVVTSESAAETGPYDRLQMSDVGLNCEYGALGNMINNTGLQPHAGQPGIYDNLQVSDVGQASTYSVIGRTENTSRCEGGDYEIPS</sequence>
<keyword evidence="1" id="KW-1133">Transmembrane helix</keyword>
<reference evidence="4 5" key="1">
    <citation type="submission" date="2024-02" db="EMBL/GenBank/DDBJ databases">
        <title>Chromosome-scale genome assembly of the rough periwinkle Littorina saxatilis.</title>
        <authorList>
            <person name="De Jode A."/>
            <person name="Faria R."/>
            <person name="Formenti G."/>
            <person name="Sims Y."/>
            <person name="Smith T.P."/>
            <person name="Tracey A."/>
            <person name="Wood J.M.D."/>
            <person name="Zagrodzka Z.B."/>
            <person name="Johannesson K."/>
            <person name="Butlin R.K."/>
            <person name="Leder E.H."/>
        </authorList>
    </citation>
    <scope>NUCLEOTIDE SEQUENCE [LARGE SCALE GENOMIC DNA]</scope>
    <source>
        <strain evidence="4">Snail1</strain>
        <tissue evidence="4">Muscle</tissue>
    </source>
</reference>
<dbReference type="InterPro" id="IPR007110">
    <property type="entry name" value="Ig-like_dom"/>
</dbReference>
<evidence type="ECO:0000313" key="5">
    <source>
        <dbReference type="Proteomes" id="UP001374579"/>
    </source>
</evidence>
<feature type="transmembrane region" description="Helical" evidence="1">
    <location>
        <begin position="387"/>
        <end position="413"/>
    </location>
</feature>
<dbReference type="Proteomes" id="UP001374579">
    <property type="component" value="Unassembled WGS sequence"/>
</dbReference>
<protein>
    <recommendedName>
        <fullName evidence="3">Ig-like domain-containing protein</fullName>
    </recommendedName>
</protein>
<comment type="caution">
    <text evidence="4">The sequence shown here is derived from an EMBL/GenBank/DDBJ whole genome shotgun (WGS) entry which is preliminary data.</text>
</comment>
<dbReference type="EMBL" id="JBAMIC010000014">
    <property type="protein sequence ID" value="KAK7095648.1"/>
    <property type="molecule type" value="Genomic_DNA"/>
</dbReference>
<accession>A0AAN9AYE4</accession>
<evidence type="ECO:0000259" key="3">
    <source>
        <dbReference type="PROSITE" id="PS50835"/>
    </source>
</evidence>
<keyword evidence="1" id="KW-0472">Membrane</keyword>
<keyword evidence="2" id="KW-0732">Signal</keyword>
<evidence type="ECO:0000256" key="1">
    <source>
        <dbReference type="SAM" id="Phobius"/>
    </source>
</evidence>
<keyword evidence="5" id="KW-1185">Reference proteome</keyword>
<feature type="signal peptide" evidence="2">
    <location>
        <begin position="1"/>
        <end position="28"/>
    </location>
</feature>
<evidence type="ECO:0000313" key="4">
    <source>
        <dbReference type="EMBL" id="KAK7095648.1"/>
    </source>
</evidence>
<dbReference type="PROSITE" id="PS50835">
    <property type="entry name" value="IG_LIKE"/>
    <property type="match status" value="1"/>
</dbReference>
<organism evidence="4 5">
    <name type="scientific">Littorina saxatilis</name>
    <dbReference type="NCBI Taxonomy" id="31220"/>
    <lineage>
        <taxon>Eukaryota</taxon>
        <taxon>Metazoa</taxon>
        <taxon>Spiralia</taxon>
        <taxon>Lophotrochozoa</taxon>
        <taxon>Mollusca</taxon>
        <taxon>Gastropoda</taxon>
        <taxon>Caenogastropoda</taxon>
        <taxon>Littorinimorpha</taxon>
        <taxon>Littorinoidea</taxon>
        <taxon>Littorinidae</taxon>
        <taxon>Littorina</taxon>
    </lineage>
</organism>
<keyword evidence="1" id="KW-0812">Transmembrane</keyword>
<gene>
    <name evidence="4" type="ORF">V1264_005031</name>
</gene>